<dbReference type="GO" id="GO:0005886">
    <property type="term" value="C:plasma membrane"/>
    <property type="evidence" value="ECO:0007669"/>
    <property type="project" value="TreeGrafter"/>
</dbReference>
<dbReference type="SUPFAM" id="SSF55048">
    <property type="entry name" value="Probable ACP-binding domain of malonyl-CoA ACP transacylase"/>
    <property type="match status" value="1"/>
</dbReference>
<reference evidence="11" key="1">
    <citation type="journal article" date="2021" name="bioRxiv">
        <title>Identification of Pectobacterium species isolated from the soft rot of tetecho (Neobuxbaumia tetetzo), a columnar cactus, and associated metagenomics.</title>
        <authorList>
            <person name="Vargas-Peralta D."/>
            <person name="Narvaez-Barragan D.A."/>
            <person name="de Sandozequi A."/>
            <person name="Romero-Gutierrez M.F."/>
            <person name="Segovia L."/>
            <person name="Martinez-Anaya C."/>
            <person name="Alcaraz L.D."/>
            <person name="de la Torre Almaraz R."/>
        </authorList>
    </citation>
    <scope>NUCLEOTIDE SEQUENCE</scope>
    <source>
        <strain evidence="11">A3</strain>
    </source>
</reference>
<dbReference type="PROSITE" id="PS00606">
    <property type="entry name" value="KS3_1"/>
    <property type="match status" value="1"/>
</dbReference>
<gene>
    <name evidence="11" type="ORF">IM880_10155</name>
</gene>
<feature type="region of interest" description="C-terminal hotdog fold" evidence="7">
    <location>
        <begin position="1012"/>
        <end position="1156"/>
    </location>
</feature>
<comment type="function">
    <text evidence="6">Involved in production of the polyketide antibiotic thailandamide.</text>
</comment>
<protein>
    <submittedName>
        <fullName evidence="11">SDR family NAD(P)-dependent oxidoreductase</fullName>
    </submittedName>
</protein>
<dbReference type="PROSITE" id="PS00012">
    <property type="entry name" value="PHOSPHOPANTETHEINE"/>
    <property type="match status" value="1"/>
</dbReference>
<dbReference type="PROSITE" id="PS52004">
    <property type="entry name" value="KS3_2"/>
    <property type="match status" value="1"/>
</dbReference>
<dbReference type="SUPFAM" id="SSF51735">
    <property type="entry name" value="NAD(P)-binding Rossmann-fold domains"/>
    <property type="match status" value="2"/>
</dbReference>
<dbReference type="Gene3D" id="3.30.70.3290">
    <property type="match status" value="1"/>
</dbReference>
<dbReference type="InterPro" id="IPR014030">
    <property type="entry name" value="Ketoacyl_synth_N"/>
</dbReference>
<dbReference type="PANTHER" id="PTHR43775:SF37">
    <property type="entry name" value="SI:DKEY-61P9.11"/>
    <property type="match status" value="1"/>
</dbReference>
<dbReference type="InterPro" id="IPR050091">
    <property type="entry name" value="PKS_NRPS_Biosynth_Enz"/>
</dbReference>
<dbReference type="Pfam" id="PF14765">
    <property type="entry name" value="PS-DH"/>
    <property type="match status" value="1"/>
</dbReference>
<dbReference type="InterPro" id="IPR016039">
    <property type="entry name" value="Thiolase-like"/>
</dbReference>
<dbReference type="PROSITE" id="PS51257">
    <property type="entry name" value="PROKAR_LIPOPROTEIN"/>
    <property type="match status" value="1"/>
</dbReference>
<dbReference type="Gene3D" id="3.40.366.10">
    <property type="entry name" value="Malonyl-Coenzyme A Acyl Carrier Protein, domain 2"/>
    <property type="match status" value="1"/>
</dbReference>
<feature type="active site" description="Proton donor; for dehydratase activity" evidence="7">
    <location>
        <position position="1069"/>
    </location>
</feature>
<dbReference type="InterPro" id="IPR049551">
    <property type="entry name" value="PKS_DH_C"/>
</dbReference>
<dbReference type="Gene3D" id="3.10.129.110">
    <property type="entry name" value="Polyketide synthase dehydratase"/>
    <property type="match status" value="1"/>
</dbReference>
<evidence type="ECO:0000313" key="11">
    <source>
        <dbReference type="EMBL" id="MBW5892573.1"/>
    </source>
</evidence>
<dbReference type="Gene3D" id="3.40.50.720">
    <property type="entry name" value="NAD(P)-binding Rossmann-like Domain"/>
    <property type="match status" value="1"/>
</dbReference>
<dbReference type="SUPFAM" id="SSF52151">
    <property type="entry name" value="FabD/lysophospholipase-like"/>
    <property type="match status" value="1"/>
</dbReference>
<dbReference type="Pfam" id="PF00550">
    <property type="entry name" value="PP-binding"/>
    <property type="match status" value="1"/>
</dbReference>
<evidence type="ECO:0000256" key="3">
    <source>
        <dbReference type="ARBA" id="ARBA00022450"/>
    </source>
</evidence>
<dbReference type="SMART" id="SM00825">
    <property type="entry name" value="PKS_KS"/>
    <property type="match status" value="1"/>
</dbReference>
<dbReference type="InterPro" id="IPR016035">
    <property type="entry name" value="Acyl_Trfase/lysoPLipase"/>
</dbReference>
<dbReference type="Pfam" id="PF21089">
    <property type="entry name" value="PKS_DH_N"/>
    <property type="match status" value="1"/>
</dbReference>
<dbReference type="InterPro" id="IPR032821">
    <property type="entry name" value="PKS_assoc"/>
</dbReference>
<evidence type="ECO:0000256" key="6">
    <source>
        <dbReference type="ARBA" id="ARBA00054155"/>
    </source>
</evidence>
<dbReference type="FunFam" id="3.40.47.10:FF:000019">
    <property type="entry name" value="Polyketide synthase type I"/>
    <property type="match status" value="1"/>
</dbReference>
<keyword evidence="5" id="KW-0808">Transferase</keyword>
<dbReference type="EMBL" id="JAESHX010000050">
    <property type="protein sequence ID" value="MBW5892573.1"/>
    <property type="molecule type" value="Genomic_DNA"/>
</dbReference>
<feature type="region of interest" description="N-terminal hotdog fold" evidence="7">
    <location>
        <begin position="872"/>
        <end position="995"/>
    </location>
</feature>
<dbReference type="GO" id="GO:0004312">
    <property type="term" value="F:fatty acid synthase activity"/>
    <property type="evidence" value="ECO:0007669"/>
    <property type="project" value="TreeGrafter"/>
</dbReference>
<dbReference type="InterPro" id="IPR057326">
    <property type="entry name" value="KR_dom"/>
</dbReference>
<dbReference type="InterPro" id="IPR036291">
    <property type="entry name" value="NAD(P)-bd_dom_sf"/>
</dbReference>
<feature type="active site" description="Proton acceptor; for dehydratase activity" evidence="7">
    <location>
        <position position="905"/>
    </location>
</feature>
<dbReference type="SMART" id="SM00827">
    <property type="entry name" value="PKS_AT"/>
    <property type="match status" value="1"/>
</dbReference>
<dbReference type="InterPro" id="IPR036736">
    <property type="entry name" value="ACP-like_sf"/>
</dbReference>
<keyword evidence="4" id="KW-0597">Phosphoprotein</keyword>
<dbReference type="Pfam" id="PF00109">
    <property type="entry name" value="ketoacyl-synt"/>
    <property type="match status" value="1"/>
</dbReference>
<dbReference type="Pfam" id="PF16197">
    <property type="entry name" value="KAsynt_C_assoc"/>
    <property type="match status" value="1"/>
</dbReference>
<dbReference type="InterPro" id="IPR009081">
    <property type="entry name" value="PP-bd_ACP"/>
</dbReference>
<dbReference type="CDD" id="cd00833">
    <property type="entry name" value="PKS"/>
    <property type="match status" value="1"/>
</dbReference>
<dbReference type="PANTHER" id="PTHR43775">
    <property type="entry name" value="FATTY ACID SYNTHASE"/>
    <property type="match status" value="1"/>
</dbReference>
<dbReference type="SUPFAM" id="SSF47336">
    <property type="entry name" value="ACP-like"/>
    <property type="match status" value="1"/>
</dbReference>
<dbReference type="Gene3D" id="1.10.1200.10">
    <property type="entry name" value="ACP-like"/>
    <property type="match status" value="1"/>
</dbReference>
<dbReference type="InterPro" id="IPR014031">
    <property type="entry name" value="Ketoacyl_synth_C"/>
</dbReference>
<dbReference type="Proteomes" id="UP000696310">
    <property type="component" value="Unassembled WGS sequence"/>
</dbReference>
<feature type="domain" description="Ketosynthase family 3 (KS3)" evidence="9">
    <location>
        <begin position="10"/>
        <end position="433"/>
    </location>
</feature>
<dbReference type="Pfam" id="PF08659">
    <property type="entry name" value="KR"/>
    <property type="match status" value="1"/>
</dbReference>
<dbReference type="PROSITE" id="PS52019">
    <property type="entry name" value="PKS_MFAS_DH"/>
    <property type="match status" value="1"/>
</dbReference>
<feature type="domain" description="PKS/mFAS DH" evidence="10">
    <location>
        <begin position="872"/>
        <end position="1156"/>
    </location>
</feature>
<dbReference type="InterPro" id="IPR001227">
    <property type="entry name" value="Ac_transferase_dom_sf"/>
</dbReference>
<comment type="similarity">
    <text evidence="2">Belongs to the short-chain dehydrogenases/reductases (SDR) family.</text>
</comment>
<evidence type="ECO:0000256" key="1">
    <source>
        <dbReference type="ARBA" id="ARBA00005194"/>
    </source>
</evidence>
<comment type="pathway">
    <text evidence="1">Lipid metabolism; fatty acid biosynthesis.</text>
</comment>
<evidence type="ECO:0000313" key="12">
    <source>
        <dbReference type="Proteomes" id="UP000696310"/>
    </source>
</evidence>
<accession>A0AAW4NZI7</accession>
<evidence type="ECO:0000256" key="4">
    <source>
        <dbReference type="ARBA" id="ARBA00022553"/>
    </source>
</evidence>
<dbReference type="Pfam" id="PF02801">
    <property type="entry name" value="Ketoacyl-synt_C"/>
    <property type="match status" value="1"/>
</dbReference>
<evidence type="ECO:0000256" key="7">
    <source>
        <dbReference type="PROSITE-ProRule" id="PRU01363"/>
    </source>
</evidence>
<evidence type="ECO:0000259" key="8">
    <source>
        <dbReference type="PROSITE" id="PS50075"/>
    </source>
</evidence>
<reference evidence="11" key="2">
    <citation type="submission" date="2021-01" db="EMBL/GenBank/DDBJ databases">
        <authorList>
            <person name="Vargas Peralta D."/>
        </authorList>
    </citation>
    <scope>NUCLEOTIDE SEQUENCE</scope>
    <source>
        <strain evidence="11">A3</strain>
    </source>
</reference>
<evidence type="ECO:0000256" key="2">
    <source>
        <dbReference type="ARBA" id="ARBA00006484"/>
    </source>
</evidence>
<dbReference type="SMART" id="SM00822">
    <property type="entry name" value="PKS_KR"/>
    <property type="match status" value="1"/>
</dbReference>
<dbReference type="InterPro" id="IPR013968">
    <property type="entry name" value="PKS_KR"/>
</dbReference>
<dbReference type="InterPro" id="IPR006162">
    <property type="entry name" value="Ppantetheine_attach_site"/>
</dbReference>
<dbReference type="Pfam" id="PF00698">
    <property type="entry name" value="Acyl_transf_1"/>
    <property type="match status" value="1"/>
</dbReference>
<dbReference type="InterPro" id="IPR014043">
    <property type="entry name" value="Acyl_transferase_dom"/>
</dbReference>
<dbReference type="GO" id="GO:0005737">
    <property type="term" value="C:cytoplasm"/>
    <property type="evidence" value="ECO:0007669"/>
    <property type="project" value="TreeGrafter"/>
</dbReference>
<comment type="caution">
    <text evidence="11">The sequence shown here is derived from an EMBL/GenBank/DDBJ whole genome shotgun (WGS) entry which is preliminary data.</text>
</comment>
<evidence type="ECO:0000256" key="5">
    <source>
        <dbReference type="ARBA" id="ARBA00022679"/>
    </source>
</evidence>
<dbReference type="InterPro" id="IPR020807">
    <property type="entry name" value="PKS_DH"/>
</dbReference>
<dbReference type="InterPro" id="IPR042104">
    <property type="entry name" value="PKS_dehydratase_sf"/>
</dbReference>
<dbReference type="GO" id="GO:0006633">
    <property type="term" value="P:fatty acid biosynthetic process"/>
    <property type="evidence" value="ECO:0007669"/>
    <property type="project" value="InterPro"/>
</dbReference>
<dbReference type="InterPro" id="IPR018201">
    <property type="entry name" value="Ketoacyl_synth_AS"/>
</dbReference>
<evidence type="ECO:0000259" key="9">
    <source>
        <dbReference type="PROSITE" id="PS52004"/>
    </source>
</evidence>
<dbReference type="Gene3D" id="3.40.47.10">
    <property type="match status" value="1"/>
</dbReference>
<keyword evidence="3" id="KW-0596">Phosphopantetheine</keyword>
<dbReference type="PROSITE" id="PS50075">
    <property type="entry name" value="CARRIER"/>
    <property type="match status" value="1"/>
</dbReference>
<dbReference type="GO" id="GO:0071770">
    <property type="term" value="P:DIM/DIP cell wall layer assembly"/>
    <property type="evidence" value="ECO:0007669"/>
    <property type="project" value="TreeGrafter"/>
</dbReference>
<dbReference type="SUPFAM" id="SSF53901">
    <property type="entry name" value="Thiolase-like"/>
    <property type="match status" value="1"/>
</dbReference>
<dbReference type="SMART" id="SM00826">
    <property type="entry name" value="PKS_DH"/>
    <property type="match status" value="1"/>
</dbReference>
<sequence>MTERHESCLNMPIAIIGMGCRFPGGANSPEQYWQLLMSGTDPITPIPPVRWSVEAYSARDRNLPGRSVAREGGFLDDVAGFDPGVFGISSTEAAFIDPQHRLMLQTSREALENARIVPSSLAGSATGVYVGAFTHDYLHMQLTDLREAAAYTSTGAMGTMASSRVSYAFDLRGPSMTLDTACSSSLLAVHLACESLRRGESHLALAGGCQLMLIPDFSVAESRTGFLSLSNRCHSFSAAADGYVRSEGIGVVVLKPLEAALRDGNPVLAVIRGSAANQDGRTATITQPNVHAQKAVIRAACDSAGIVASELDYVEAHGTGTPVGDPIEAEAIGTVCRKEGGSNRVLLVGSCKSVIGHTEAAAGIAGLIKTVLCLQHRRVPGNLHSQPPNPYIAFDALSLKVPDQPIPLPVGRCLAGVNAFGFGGTNVHVVLETAPPAMSIDGVSLVAGRTGLLPLTAYSTESLKQLGEQLADLLEQPGVKAQDMAYSCALTRDRLPLRKGIAFTSHDDLLTKLRHVTLCSAGPLTGRLAWVFPGLGITHWATAVAALEKEAVFAETFGRCATLWQSLSGESLHALLLAPGDVRSQVVQFSVQVALAKQWQAWGIQPAAVLGHSAGEIAAFHLAGVYDLEQSMSLLYWRCMVLDEVSTDGGMLVVAAGREQIGEILAQHPAGHAVGIAGSNGPRSCVLSGSADALRTLGKVLKQHRLASRFITGRLAFHSARLEGIRHALTESAERLSALPPSLPLFSSVNGAAIEQVVDGKHWAANIIDPFRFDSALDALLSAGYLHVLEVSPETVLSGVLTKAVQPYRGKVFACRAGKDWSDVLGELFDAGHEPDWHALFPGAQCIDLPGYPWNTTPYWREPSSSRERRLRPRAGALLGEKLNGAGDVWESEVIPEQHPWLADHKVLDEIMFPAAGYLEMVLAAARQVFAVGDIQVRTLELTYALTLEPRQACRFQTFLDRATGDVQIHATKTGGEPRYQMVARASLCSIPAGMQAVMSYADQDAVRMRYPIQLPGPSLYNAFAMMRFNYGPTFQTLREAYIGEQEVVCHLDLPDPPEGMVFHPAALDGVFQCLLVCDAPSTTEILPASQFRIPVGVSCVHLTGVLRGPVTVHAIRKPAGNGEWQGWMSVYSAGGDLLCRVDGFRVRLAGSLRREISTIKTCRLEWGAAPAIAPPVGVSYFTIVGSGERVRALVAELDRRTAQVCQMAFPQTADGVMQLVEQMPVETEAILLVLPQPISQDIAHRLIQLCQLLAVRPDMPRLWVMTRNLYSPSGGNPESDLMGAALWGMLRVIGQQEAPGLWGGLVDVDDTSPVFSLCDAILCDDGEDQIMVRDAERYVARLCEVEEEGCRLPPSFRCDGAYVITGALGDIGSVVTRWMVERGARHLLLLGRRPMPGVEDEAWLSALRAIGAELVYLSVDLADADATEAALRQYRQTSGLPLLGLMHCAAHVEDQRLSELDPAVFDQVFAAKAQSAWTLHCAMLNDPLEHFVLFSSLGSLVALPGMAAYAAANAALDHLALWRRRQGLPALALNWGPWNTGIAQRDARTLPVLAGYGLLPLTAQVALNALEYHFTAPDGQRLLFGADWMKMQASALRELPLLRGIWQQRGMAGNEDSSAAPIGNVEDVMMLLRRFCARVLDVPEGSIALDRPLTESGIDSLNSLMIVQEINQNLHVEVSLDEVLSVQSLSELAVKVLYRMA</sequence>
<organism evidence="11 12">
    <name type="scientific">Pectobacterium polaris</name>
    <dbReference type="NCBI Taxonomy" id="2042057"/>
    <lineage>
        <taxon>Bacteria</taxon>
        <taxon>Pseudomonadati</taxon>
        <taxon>Pseudomonadota</taxon>
        <taxon>Gammaproteobacteria</taxon>
        <taxon>Enterobacterales</taxon>
        <taxon>Pectobacteriaceae</taxon>
        <taxon>Pectobacterium</taxon>
    </lineage>
</organism>
<dbReference type="InterPro" id="IPR016036">
    <property type="entry name" value="Malonyl_transacylase_ACP-bd"/>
</dbReference>
<dbReference type="GO" id="GO:0004315">
    <property type="term" value="F:3-oxoacyl-[acyl-carrier-protein] synthase activity"/>
    <property type="evidence" value="ECO:0007669"/>
    <property type="project" value="InterPro"/>
</dbReference>
<dbReference type="InterPro" id="IPR049900">
    <property type="entry name" value="PKS_mFAS_DH"/>
</dbReference>
<evidence type="ECO:0000259" key="10">
    <source>
        <dbReference type="PROSITE" id="PS52019"/>
    </source>
</evidence>
<feature type="domain" description="Carrier" evidence="8">
    <location>
        <begin position="1627"/>
        <end position="1701"/>
    </location>
</feature>
<dbReference type="InterPro" id="IPR049552">
    <property type="entry name" value="PKS_DH_N"/>
</dbReference>
<dbReference type="InterPro" id="IPR020841">
    <property type="entry name" value="PKS_Beta-ketoAc_synthase_dom"/>
</dbReference>
<proteinExistence type="inferred from homology"/>
<dbReference type="RefSeq" id="WP_219679365.1">
    <property type="nucleotide sequence ID" value="NZ_JAESHX010000050.1"/>
</dbReference>
<name>A0AAW4NZI7_9GAMM</name>